<organism evidence="1 2">
    <name type="scientific">Echinicola arenosa</name>
    <dbReference type="NCBI Taxonomy" id="2774144"/>
    <lineage>
        <taxon>Bacteria</taxon>
        <taxon>Pseudomonadati</taxon>
        <taxon>Bacteroidota</taxon>
        <taxon>Cytophagia</taxon>
        <taxon>Cytophagales</taxon>
        <taxon>Cyclobacteriaceae</taxon>
        <taxon>Echinicola</taxon>
    </lineage>
</organism>
<evidence type="ECO:0000313" key="1">
    <source>
        <dbReference type="EMBL" id="MBD8490163.1"/>
    </source>
</evidence>
<sequence length="76" mass="8269">MLKEINQLRYEIVERAGKPTPPFFRSLRNAGITMAALGAILMGAPEGLPDMIHHWGGYMSLVGAVISALCQVTVEE</sequence>
<dbReference type="RefSeq" id="WP_192011055.1">
    <property type="nucleotide sequence ID" value="NZ_JACYTQ010000006.1"/>
</dbReference>
<comment type="caution">
    <text evidence="1">The sequence shown here is derived from an EMBL/GenBank/DDBJ whole genome shotgun (WGS) entry which is preliminary data.</text>
</comment>
<accession>A0ABR9AMX8</accession>
<name>A0ABR9AMX8_9BACT</name>
<keyword evidence="2" id="KW-1185">Reference proteome</keyword>
<proteinExistence type="predicted"/>
<dbReference type="EMBL" id="JACYTQ010000006">
    <property type="protein sequence ID" value="MBD8490163.1"/>
    <property type="molecule type" value="Genomic_DNA"/>
</dbReference>
<reference evidence="1 2" key="1">
    <citation type="submission" date="2020-09" db="EMBL/GenBank/DDBJ databases">
        <title>Echinicola sp. CAU 1574 isolated from sand of Sido Beach.</title>
        <authorList>
            <person name="Kim W."/>
        </authorList>
    </citation>
    <scope>NUCLEOTIDE SEQUENCE [LARGE SCALE GENOMIC DNA]</scope>
    <source>
        <strain evidence="1 2">CAU 1574</strain>
    </source>
</reference>
<protein>
    <submittedName>
        <fullName evidence="1">Uncharacterized protein</fullName>
    </submittedName>
</protein>
<gene>
    <name evidence="1" type="ORF">IFO69_15515</name>
</gene>
<evidence type="ECO:0000313" key="2">
    <source>
        <dbReference type="Proteomes" id="UP000647133"/>
    </source>
</evidence>
<dbReference type="Proteomes" id="UP000647133">
    <property type="component" value="Unassembled WGS sequence"/>
</dbReference>